<dbReference type="InterPro" id="IPR008915">
    <property type="entry name" value="Peptidase_M50"/>
</dbReference>
<comment type="caution">
    <text evidence="15">The sequence shown here is derived from an EMBL/GenBank/DDBJ whole genome shotgun (WGS) entry which is preliminary data.</text>
</comment>
<dbReference type="GO" id="GO:0006508">
    <property type="term" value="P:proteolysis"/>
    <property type="evidence" value="ECO:0007669"/>
    <property type="project" value="UniProtKB-KW"/>
</dbReference>
<dbReference type="AlphaFoldDB" id="A0AAE3IH37"/>
<dbReference type="InterPro" id="IPR052348">
    <property type="entry name" value="Metallopeptidase_M50B"/>
</dbReference>
<feature type="domain" description="Peptidase M50" evidence="14">
    <location>
        <begin position="124"/>
        <end position="183"/>
    </location>
</feature>
<gene>
    <name evidence="15" type="ORF">OCV57_03250</name>
</gene>
<feature type="transmembrane region" description="Helical" evidence="13">
    <location>
        <begin position="90"/>
        <end position="115"/>
    </location>
</feature>
<feature type="transmembrane region" description="Helical" evidence="13">
    <location>
        <begin position="175"/>
        <end position="196"/>
    </location>
</feature>
<dbReference type="GO" id="GO:0046872">
    <property type="term" value="F:metal ion binding"/>
    <property type="evidence" value="ECO:0007669"/>
    <property type="project" value="UniProtKB-KW"/>
</dbReference>
<evidence type="ECO:0000256" key="8">
    <source>
        <dbReference type="ARBA" id="ARBA00022801"/>
    </source>
</evidence>
<keyword evidence="9" id="KW-0862">Zinc</keyword>
<evidence type="ECO:0000313" key="16">
    <source>
        <dbReference type="Proteomes" id="UP001208131"/>
    </source>
</evidence>
<feature type="transmembrane region" description="Helical" evidence="13">
    <location>
        <begin position="50"/>
        <end position="69"/>
    </location>
</feature>
<keyword evidence="4" id="KW-1003">Cell membrane</keyword>
<evidence type="ECO:0000256" key="1">
    <source>
        <dbReference type="ARBA" id="ARBA00001947"/>
    </source>
</evidence>
<evidence type="ECO:0000256" key="10">
    <source>
        <dbReference type="ARBA" id="ARBA00022989"/>
    </source>
</evidence>
<evidence type="ECO:0000259" key="14">
    <source>
        <dbReference type="Pfam" id="PF02163"/>
    </source>
</evidence>
<keyword evidence="7" id="KW-0479">Metal-binding</keyword>
<name>A0AAE3IH37_9FIRM</name>
<dbReference type="RefSeq" id="WP_038671741.1">
    <property type="nucleotide sequence ID" value="NZ_JAOQJZ010000002.1"/>
</dbReference>
<comment type="similarity">
    <text evidence="3">Belongs to the peptidase M50B family.</text>
</comment>
<accession>A0AAE3IH37</accession>
<organism evidence="15 16">
    <name type="scientific">Hominimerdicola aceti</name>
    <dbReference type="NCBI Taxonomy" id="2981726"/>
    <lineage>
        <taxon>Bacteria</taxon>
        <taxon>Bacillati</taxon>
        <taxon>Bacillota</taxon>
        <taxon>Clostridia</taxon>
        <taxon>Eubacteriales</taxon>
        <taxon>Oscillospiraceae</taxon>
        <taxon>Hominimerdicola</taxon>
    </lineage>
</organism>
<keyword evidence="6 13" id="KW-0812">Transmembrane</keyword>
<evidence type="ECO:0000256" key="11">
    <source>
        <dbReference type="ARBA" id="ARBA00023049"/>
    </source>
</evidence>
<keyword evidence="10 13" id="KW-1133">Transmembrane helix</keyword>
<dbReference type="EMBL" id="JAOQJZ010000002">
    <property type="protein sequence ID" value="MCU6704946.1"/>
    <property type="molecule type" value="Genomic_DNA"/>
</dbReference>
<keyword evidence="16" id="KW-1185">Reference proteome</keyword>
<proteinExistence type="inferred from homology"/>
<keyword evidence="5 15" id="KW-0645">Protease</keyword>
<protein>
    <submittedName>
        <fullName evidence="15">Site-2 protease family protein</fullName>
    </submittedName>
</protein>
<dbReference type="PANTHER" id="PTHR35864">
    <property type="entry name" value="ZINC METALLOPROTEASE MJ0611-RELATED"/>
    <property type="match status" value="1"/>
</dbReference>
<comment type="cofactor">
    <cofactor evidence="1">
        <name>Zn(2+)</name>
        <dbReference type="ChEBI" id="CHEBI:29105"/>
    </cofactor>
</comment>
<dbReference type="GO" id="GO:0008237">
    <property type="term" value="F:metallopeptidase activity"/>
    <property type="evidence" value="ECO:0007669"/>
    <property type="project" value="UniProtKB-KW"/>
</dbReference>
<dbReference type="InterPro" id="IPR044537">
    <property type="entry name" value="Rip2-like"/>
</dbReference>
<evidence type="ECO:0000256" key="4">
    <source>
        <dbReference type="ARBA" id="ARBA00022475"/>
    </source>
</evidence>
<evidence type="ECO:0000313" key="15">
    <source>
        <dbReference type="EMBL" id="MCU6704946.1"/>
    </source>
</evidence>
<keyword evidence="12 13" id="KW-0472">Membrane</keyword>
<keyword evidence="8" id="KW-0378">Hydrolase</keyword>
<dbReference type="GO" id="GO:0005886">
    <property type="term" value="C:plasma membrane"/>
    <property type="evidence" value="ECO:0007669"/>
    <property type="project" value="UniProtKB-SubCell"/>
</dbReference>
<evidence type="ECO:0000256" key="2">
    <source>
        <dbReference type="ARBA" id="ARBA00004651"/>
    </source>
</evidence>
<feature type="transmembrane region" description="Helical" evidence="13">
    <location>
        <begin position="12"/>
        <end position="30"/>
    </location>
</feature>
<evidence type="ECO:0000256" key="7">
    <source>
        <dbReference type="ARBA" id="ARBA00022723"/>
    </source>
</evidence>
<evidence type="ECO:0000256" key="3">
    <source>
        <dbReference type="ARBA" id="ARBA00007931"/>
    </source>
</evidence>
<dbReference type="Proteomes" id="UP001208131">
    <property type="component" value="Unassembled WGS sequence"/>
</dbReference>
<evidence type="ECO:0000256" key="6">
    <source>
        <dbReference type="ARBA" id="ARBA00022692"/>
    </source>
</evidence>
<feature type="transmembrane region" description="Helical" evidence="13">
    <location>
        <begin position="121"/>
        <end position="146"/>
    </location>
</feature>
<reference evidence="15 16" key="1">
    <citation type="journal article" date="2021" name="ISME Commun">
        <title>Automated analysis of genomic sequences facilitates high-throughput and comprehensive description of bacteria.</title>
        <authorList>
            <person name="Hitch T.C.A."/>
        </authorList>
    </citation>
    <scope>NUCLEOTIDE SEQUENCE [LARGE SCALE GENOMIC DNA]</scope>
    <source>
        <strain evidence="15 16">Sanger_31</strain>
    </source>
</reference>
<keyword evidence="11" id="KW-0482">Metalloprotease</keyword>
<dbReference type="Pfam" id="PF02163">
    <property type="entry name" value="Peptidase_M50"/>
    <property type="match status" value="1"/>
</dbReference>
<evidence type="ECO:0000256" key="13">
    <source>
        <dbReference type="SAM" id="Phobius"/>
    </source>
</evidence>
<dbReference type="PANTHER" id="PTHR35864:SF1">
    <property type="entry name" value="ZINC METALLOPROTEASE YWHC-RELATED"/>
    <property type="match status" value="1"/>
</dbReference>
<evidence type="ECO:0000256" key="9">
    <source>
        <dbReference type="ARBA" id="ARBA00022833"/>
    </source>
</evidence>
<evidence type="ECO:0000256" key="5">
    <source>
        <dbReference type="ARBA" id="ARBA00022670"/>
    </source>
</evidence>
<evidence type="ECO:0000256" key="12">
    <source>
        <dbReference type="ARBA" id="ARBA00023136"/>
    </source>
</evidence>
<sequence length="221" mass="25042">MDPQKILDYGAKLIVIFMCIPIHEYAHAWAATKLGDDTPRYQGRLSLNPLAHLDPIGALCIFFIGFGWGKPVQVNPIRFKNYRKGMALTAAAGPISNIIMGLIGIVLYKLFYVLYIVHYSIALYYVSLILYYFTAINVGLAVFNLIPIPPLDGQKILSYFTSSKVDRFMAQYQNYIAIAFMILVVTGVLDTPIGWLQNGMFWIMDKLTFWVDPILKAIFLK</sequence>
<dbReference type="CDD" id="cd06158">
    <property type="entry name" value="S2P-M50_like_1"/>
    <property type="match status" value="1"/>
</dbReference>
<comment type="subcellular location">
    <subcellularLocation>
        <location evidence="2">Cell membrane</location>
        <topology evidence="2">Multi-pass membrane protein</topology>
    </subcellularLocation>
</comment>